<organism evidence="3 4">
    <name type="scientific">Paenibacillus alvei</name>
    <name type="common">Bacillus alvei</name>
    <dbReference type="NCBI Taxonomy" id="44250"/>
    <lineage>
        <taxon>Bacteria</taxon>
        <taxon>Bacillati</taxon>
        <taxon>Bacillota</taxon>
        <taxon>Bacilli</taxon>
        <taxon>Bacillales</taxon>
        <taxon>Paenibacillaceae</taxon>
        <taxon>Paenibacillus</taxon>
    </lineage>
</organism>
<sequence>MNERQARAERQGKRTDPLSFSIQIGFFAGLIWGAVRWFAFTFHFTSVIPGMIVEPFYPHKYLMTLQGQFVGWGGFILFSIAATIVYTLMLRKVPGPIPGIVFGIVWWILLYVAPGPQLGLAPPAWKTTWNTIWTESCIMLVWGLFIGYTVATEFNNEQEREPDHAERLHMKGGSGYTGDNAQRSTGAGGDNSDILPNSGVVHSSDNGESEREGSAFQERRDPKPLM</sequence>
<dbReference type="Pfam" id="PF11085">
    <property type="entry name" value="YqhR"/>
    <property type="match status" value="1"/>
</dbReference>
<feature type="region of interest" description="Disordered" evidence="1">
    <location>
        <begin position="156"/>
        <end position="226"/>
    </location>
</feature>
<dbReference type="InterPro" id="IPR024563">
    <property type="entry name" value="YqhR"/>
</dbReference>
<dbReference type="Proteomes" id="UP000552038">
    <property type="component" value="Unassembled WGS sequence"/>
</dbReference>
<feature type="transmembrane region" description="Helical" evidence="2">
    <location>
        <begin position="20"/>
        <end position="39"/>
    </location>
</feature>
<feature type="compositionally biased region" description="Basic and acidic residues" evidence="1">
    <location>
        <begin position="157"/>
        <end position="169"/>
    </location>
</feature>
<dbReference type="RefSeq" id="WP_171414422.1">
    <property type="nucleotide sequence ID" value="NZ_JABFOR010000001.1"/>
</dbReference>
<dbReference type="AlphaFoldDB" id="A0AAP6ZRC8"/>
<protein>
    <submittedName>
        <fullName evidence="3">Uncharacterized protein</fullName>
    </submittedName>
</protein>
<feature type="compositionally biased region" description="Basic and acidic residues" evidence="1">
    <location>
        <begin position="208"/>
        <end position="226"/>
    </location>
</feature>
<reference evidence="3 4" key="1">
    <citation type="submission" date="2020-05" db="EMBL/GenBank/DDBJ databases">
        <title>Whole genome sequencing and identification of novel metabolites from Paenibacillus alvei strain JR949.</title>
        <authorList>
            <person name="Rajendhran J."/>
            <person name="Sree Pranav P."/>
            <person name="Mahalakshmi B."/>
            <person name="Karthikeyan R."/>
        </authorList>
    </citation>
    <scope>NUCLEOTIDE SEQUENCE [LARGE SCALE GENOMIC DNA]</scope>
    <source>
        <strain evidence="3 4">JR949</strain>
    </source>
</reference>
<evidence type="ECO:0000256" key="2">
    <source>
        <dbReference type="SAM" id="Phobius"/>
    </source>
</evidence>
<accession>A0AAP6ZRC8</accession>
<feature type="transmembrane region" description="Helical" evidence="2">
    <location>
        <begin position="69"/>
        <end position="88"/>
    </location>
</feature>
<comment type="caution">
    <text evidence="3">The sequence shown here is derived from an EMBL/GenBank/DDBJ whole genome shotgun (WGS) entry which is preliminary data.</text>
</comment>
<evidence type="ECO:0000313" key="4">
    <source>
        <dbReference type="Proteomes" id="UP000552038"/>
    </source>
</evidence>
<dbReference type="EMBL" id="JABFOR010000001">
    <property type="protein sequence ID" value="NOJ69165.1"/>
    <property type="molecule type" value="Genomic_DNA"/>
</dbReference>
<feature type="transmembrane region" description="Helical" evidence="2">
    <location>
        <begin position="132"/>
        <end position="151"/>
    </location>
</feature>
<proteinExistence type="predicted"/>
<keyword evidence="2" id="KW-0812">Transmembrane</keyword>
<evidence type="ECO:0000313" key="3">
    <source>
        <dbReference type="EMBL" id="NOJ69165.1"/>
    </source>
</evidence>
<keyword evidence="2" id="KW-1133">Transmembrane helix</keyword>
<evidence type="ECO:0000256" key="1">
    <source>
        <dbReference type="SAM" id="MobiDB-lite"/>
    </source>
</evidence>
<gene>
    <name evidence="3" type="ORF">HMI46_01165</name>
</gene>
<feature type="transmembrane region" description="Helical" evidence="2">
    <location>
        <begin position="95"/>
        <end position="112"/>
    </location>
</feature>
<name>A0AAP6ZRC8_PAEAL</name>
<keyword evidence="2" id="KW-0472">Membrane</keyword>